<dbReference type="PANTHER" id="PTHR13533">
    <property type="entry name" value="N-ACETYLNEURAMINATE 9-O-ACETYLTRANSFERASE"/>
    <property type="match status" value="1"/>
</dbReference>
<evidence type="ECO:0000256" key="1">
    <source>
        <dbReference type="ARBA" id="ARBA00004141"/>
    </source>
</evidence>
<comment type="subcellular location">
    <subcellularLocation>
        <location evidence="1">Membrane</location>
        <topology evidence="1">Multi-pass membrane protein</topology>
    </subcellularLocation>
</comment>
<evidence type="ECO:0000259" key="9">
    <source>
        <dbReference type="Pfam" id="PF07779"/>
    </source>
</evidence>
<keyword evidence="4 8" id="KW-0812">Transmembrane</keyword>
<dbReference type="PANTHER" id="PTHR13533:SF1">
    <property type="entry name" value="N-ACETYLNEURAMINATE 9-O-ACETYLTRANSFERASE"/>
    <property type="match status" value="1"/>
</dbReference>
<feature type="transmembrane region" description="Helical" evidence="8">
    <location>
        <begin position="571"/>
        <end position="592"/>
    </location>
</feature>
<dbReference type="InterPro" id="IPR012419">
    <property type="entry name" value="Cas1_AcylTrans_dom"/>
</dbReference>
<evidence type="ECO:0000256" key="8">
    <source>
        <dbReference type="SAM" id="Phobius"/>
    </source>
</evidence>
<feature type="transmembrane region" description="Helical" evidence="8">
    <location>
        <begin position="665"/>
        <end position="687"/>
    </location>
</feature>
<dbReference type="Pfam" id="PF07779">
    <property type="entry name" value="Cas1_AcylT"/>
    <property type="match status" value="1"/>
</dbReference>
<feature type="domain" description="Cas1p 10 TM acyl transferase" evidence="9">
    <location>
        <begin position="291"/>
        <end position="739"/>
    </location>
</feature>
<feature type="transmembrane region" description="Helical" evidence="8">
    <location>
        <begin position="635"/>
        <end position="653"/>
    </location>
</feature>
<feature type="transmembrane region" description="Helical" evidence="8">
    <location>
        <begin position="468"/>
        <end position="488"/>
    </location>
</feature>
<evidence type="ECO:0000256" key="3">
    <source>
        <dbReference type="ARBA" id="ARBA00022679"/>
    </source>
</evidence>
<keyword evidence="11" id="KW-1185">Reference proteome</keyword>
<feature type="transmembrane region" description="Helical" evidence="8">
    <location>
        <begin position="418"/>
        <end position="437"/>
    </location>
</feature>
<reference evidence="10 11" key="1">
    <citation type="submission" date="2024-04" db="EMBL/GenBank/DDBJ databases">
        <title>genome sequences of Mucor flavus KT1a and Helicostylum pulchrum KT1b strains isolation_sourced from the surface of a dry-aged beef.</title>
        <authorList>
            <person name="Toyotome T."/>
            <person name="Hosono M."/>
            <person name="Torimaru M."/>
            <person name="Fukuda K."/>
            <person name="Mikami N."/>
        </authorList>
    </citation>
    <scope>NUCLEOTIDE SEQUENCE [LARGE SCALE GENOMIC DNA]</scope>
    <source>
        <strain evidence="10 11">KT1b</strain>
    </source>
</reference>
<dbReference type="EMBL" id="BAABUJ010000005">
    <property type="protein sequence ID" value="GAA5795970.1"/>
    <property type="molecule type" value="Genomic_DNA"/>
</dbReference>
<organism evidence="10 11">
    <name type="scientific">Helicostylum pulchrum</name>
    <dbReference type="NCBI Taxonomy" id="562976"/>
    <lineage>
        <taxon>Eukaryota</taxon>
        <taxon>Fungi</taxon>
        <taxon>Fungi incertae sedis</taxon>
        <taxon>Mucoromycota</taxon>
        <taxon>Mucoromycotina</taxon>
        <taxon>Mucoromycetes</taxon>
        <taxon>Mucorales</taxon>
        <taxon>Mucorineae</taxon>
        <taxon>Mucoraceae</taxon>
        <taxon>Helicostylum</taxon>
    </lineage>
</organism>
<gene>
    <name evidence="10" type="ORF">HPULCUR_001335</name>
</gene>
<comment type="similarity">
    <text evidence="2">Belongs to the PC-esterase family. CASD1 subfamily.</text>
</comment>
<feature type="transmembrane region" description="Helical" evidence="8">
    <location>
        <begin position="12"/>
        <end position="34"/>
    </location>
</feature>
<keyword evidence="5 8" id="KW-1133">Transmembrane helix</keyword>
<feature type="transmembrane region" description="Helical" evidence="8">
    <location>
        <begin position="337"/>
        <end position="359"/>
    </location>
</feature>
<sequence length="827" mass="94912">MGASSDSNILKSIKLGCIVTFTFIILGALGRFILYPTDRNRCSSLLERGQWIDDSYSQWQPSQCMMHTYQPDQITSCLGHSRILYIGDSIARQQFLSTVSLMKPKISLHGEPHVDRKYVLDGIQFEFWWDPYLNNTATVQLLNGQSPSVKPSLLVIESGAWHMHYLGQDYFAQWKEGMDRVFMATDKDVADALVLGPVELPSYDKLSKARTDTMTLEKIEKMNLYLKQKQQDGAINDPKTPIAVAFVWNQVSALASNMTEDGLHFNSTVTAIQTQIGLNYRCNDQLDKKFPMDTTCCYSYSSARWYQLAVIVFFLVWVPVGYYLVQSGKPTTIKYYFPTSDAILHALFVFGLCVVYMYLGDRTQLFGKIHKHFDAAVFIGLMIGTAVLGMLKLDHNNKKEGTDLGFLNRNQTDEWKGWMQLIILVYHFCGASGTSGIYNAVRVLVAAYLFQTGYGHFFYFYKKADFGIGRVLNVMVRLNLLTFVLQYFMDTNYLSYYFTPLVSFWFLVIWLVMYVGHSWNKTPWFMLLKLVLACILTTCLIQLPGVLEFVFGMLKTCFNVQWNAAEWRFRLALDAYIVYIGMLCAYAFIKISEHKLTDHARWHALKYTSFVVSAFALVWYFWFELSRDSKFVYNVSHPYISWIPILAFIVLRNANRWLRNTHSEFFAFIGKISLETFIGQFHMWLAADTKGLLVVLPPLLGLDETWLWWWLNLGVSSCLFIFVCYYTSQSTQQISGWICKLLLNKSSTHVPASSDYQPVPLLPTTGAASSHITPPLPALKEEEEEEEIWDTSFASEKKPNRVILFLNDTRVKSLLILVAIGLLNKLC</sequence>
<evidence type="ECO:0000256" key="7">
    <source>
        <dbReference type="ARBA" id="ARBA00023180"/>
    </source>
</evidence>
<comment type="caution">
    <text evidence="10">The sequence shown here is derived from an EMBL/GenBank/DDBJ whole genome shotgun (WGS) entry which is preliminary data.</text>
</comment>
<feature type="transmembrane region" description="Helical" evidence="8">
    <location>
        <begin position="305"/>
        <end position="325"/>
    </location>
</feature>
<dbReference type="Proteomes" id="UP001476247">
    <property type="component" value="Unassembled WGS sequence"/>
</dbReference>
<name>A0ABP9XNM4_9FUNG</name>
<evidence type="ECO:0000313" key="10">
    <source>
        <dbReference type="EMBL" id="GAA5795970.1"/>
    </source>
</evidence>
<evidence type="ECO:0000256" key="5">
    <source>
        <dbReference type="ARBA" id="ARBA00022989"/>
    </source>
</evidence>
<feature type="transmembrane region" description="Helical" evidence="8">
    <location>
        <begin position="527"/>
        <end position="551"/>
    </location>
</feature>
<evidence type="ECO:0000256" key="2">
    <source>
        <dbReference type="ARBA" id="ARBA00010666"/>
    </source>
</evidence>
<feature type="transmembrane region" description="Helical" evidence="8">
    <location>
        <begin position="604"/>
        <end position="623"/>
    </location>
</feature>
<feature type="transmembrane region" description="Helical" evidence="8">
    <location>
        <begin position="707"/>
        <end position="726"/>
    </location>
</feature>
<feature type="transmembrane region" description="Helical" evidence="8">
    <location>
        <begin position="494"/>
        <end position="515"/>
    </location>
</feature>
<keyword evidence="7" id="KW-0325">Glycoprotein</keyword>
<evidence type="ECO:0000256" key="6">
    <source>
        <dbReference type="ARBA" id="ARBA00023136"/>
    </source>
</evidence>
<accession>A0ABP9XNM4</accession>
<feature type="transmembrane region" description="Helical" evidence="8">
    <location>
        <begin position="371"/>
        <end position="391"/>
    </location>
</feature>
<proteinExistence type="inferred from homology"/>
<keyword evidence="3" id="KW-0808">Transferase</keyword>
<evidence type="ECO:0000313" key="11">
    <source>
        <dbReference type="Proteomes" id="UP001476247"/>
    </source>
</evidence>
<keyword evidence="6 8" id="KW-0472">Membrane</keyword>
<protein>
    <recommendedName>
        <fullName evidence="9">Cas1p 10 TM acyl transferase domain-containing protein</fullName>
    </recommendedName>
</protein>
<evidence type="ECO:0000256" key="4">
    <source>
        <dbReference type="ARBA" id="ARBA00022692"/>
    </source>
</evidence>